<accession>A0A0N4ZDP8</accession>
<name>A0A0N4ZDP8_PARTI</name>
<reference evidence="3" key="1">
    <citation type="submission" date="2017-02" db="UniProtKB">
        <authorList>
            <consortium name="WormBaseParasite"/>
        </authorList>
    </citation>
    <scope>IDENTIFICATION</scope>
</reference>
<feature type="transmembrane region" description="Helical" evidence="1">
    <location>
        <begin position="20"/>
        <end position="41"/>
    </location>
</feature>
<keyword evidence="1" id="KW-1133">Transmembrane helix</keyword>
<protein>
    <submittedName>
        <fullName evidence="3">Uncharacterized protein</fullName>
    </submittedName>
</protein>
<keyword evidence="1" id="KW-0812">Transmembrane</keyword>
<keyword evidence="1" id="KW-0472">Membrane</keyword>
<dbReference type="WBParaSite" id="PTRK_0000570700.1">
    <property type="protein sequence ID" value="PTRK_0000570700.1"/>
    <property type="gene ID" value="PTRK_0000570700"/>
</dbReference>
<evidence type="ECO:0000313" key="2">
    <source>
        <dbReference type="Proteomes" id="UP000038045"/>
    </source>
</evidence>
<organism evidence="2 3">
    <name type="scientific">Parastrongyloides trichosuri</name>
    <name type="common">Possum-specific nematode worm</name>
    <dbReference type="NCBI Taxonomy" id="131310"/>
    <lineage>
        <taxon>Eukaryota</taxon>
        <taxon>Metazoa</taxon>
        <taxon>Ecdysozoa</taxon>
        <taxon>Nematoda</taxon>
        <taxon>Chromadorea</taxon>
        <taxon>Rhabditida</taxon>
        <taxon>Tylenchina</taxon>
        <taxon>Panagrolaimomorpha</taxon>
        <taxon>Strongyloidoidea</taxon>
        <taxon>Strongyloididae</taxon>
        <taxon>Parastrongyloides</taxon>
    </lineage>
</organism>
<sequence>MMLYLVLPLIGAILIFPRWLLSLIYSIVGAFLLSFLLHGCARKKPNSSRKGSKSIINTKSNCVSVIGARSGSQSLKSSKTRLRVLPDELLNKAINEADAMKKSEVEMELAKKASDKFPVKVVSGEQVNKKKSNKPINGSNKKNAKTALPAKIVDGFIPPEGNKNAVGKVSNSIIVLQPDSKKSKEVTIMFVHDNKDYINLEKLQKLKEEAGNF</sequence>
<keyword evidence="2" id="KW-1185">Reference proteome</keyword>
<evidence type="ECO:0000313" key="3">
    <source>
        <dbReference type="WBParaSite" id="PTRK_0000570700.1"/>
    </source>
</evidence>
<proteinExistence type="predicted"/>
<dbReference type="AlphaFoldDB" id="A0A0N4ZDP8"/>
<evidence type="ECO:0000256" key="1">
    <source>
        <dbReference type="SAM" id="Phobius"/>
    </source>
</evidence>
<dbReference type="Proteomes" id="UP000038045">
    <property type="component" value="Unplaced"/>
</dbReference>